<dbReference type="Pfam" id="PF03772">
    <property type="entry name" value="Competence"/>
    <property type="match status" value="1"/>
</dbReference>
<keyword evidence="4 6" id="KW-1133">Transmembrane helix</keyword>
<evidence type="ECO:0000256" key="4">
    <source>
        <dbReference type="ARBA" id="ARBA00022989"/>
    </source>
</evidence>
<dbReference type="InterPro" id="IPR004477">
    <property type="entry name" value="ComEC_N"/>
</dbReference>
<dbReference type="Pfam" id="PF00753">
    <property type="entry name" value="Lactamase_B"/>
    <property type="match status" value="1"/>
</dbReference>
<dbReference type="NCBIfam" id="TIGR00361">
    <property type="entry name" value="ComEC_Rec2"/>
    <property type="match status" value="1"/>
</dbReference>
<comment type="caution">
    <text evidence="8">The sequence shown here is derived from an EMBL/GenBank/DDBJ whole genome shotgun (WGS) entry which is preliminary data.</text>
</comment>
<feature type="transmembrane region" description="Helical" evidence="6">
    <location>
        <begin position="12"/>
        <end position="40"/>
    </location>
</feature>
<feature type="transmembrane region" description="Helical" evidence="6">
    <location>
        <begin position="400"/>
        <end position="419"/>
    </location>
</feature>
<dbReference type="EMBL" id="BJUY01000012">
    <property type="protein sequence ID" value="GEK91516.1"/>
    <property type="molecule type" value="Genomic_DNA"/>
</dbReference>
<dbReference type="PANTHER" id="PTHR30619:SF1">
    <property type="entry name" value="RECOMBINATION PROTEIN 2"/>
    <property type="match status" value="1"/>
</dbReference>
<dbReference type="NCBIfam" id="TIGR00360">
    <property type="entry name" value="ComEC_N-term"/>
    <property type="match status" value="1"/>
</dbReference>
<dbReference type="SMART" id="SM00849">
    <property type="entry name" value="Lactamase_B"/>
    <property type="match status" value="1"/>
</dbReference>
<dbReference type="AlphaFoldDB" id="A0A511ATR3"/>
<reference evidence="8 9" key="1">
    <citation type="submission" date="2019-07" db="EMBL/GenBank/DDBJ databases">
        <title>Whole genome shotgun sequence of Alkalibacterium kapii NBRC 103247.</title>
        <authorList>
            <person name="Hosoyama A."/>
            <person name="Uohara A."/>
            <person name="Ohji S."/>
            <person name="Ichikawa N."/>
        </authorList>
    </citation>
    <scope>NUCLEOTIDE SEQUENCE [LARGE SCALE GENOMIC DNA]</scope>
    <source>
        <strain evidence="8 9">NBRC 103247</strain>
    </source>
</reference>
<dbReference type="Gene3D" id="3.60.15.10">
    <property type="entry name" value="Ribonuclease Z/Hydroxyacylglutathione hydrolase-like"/>
    <property type="match status" value="1"/>
</dbReference>
<comment type="subcellular location">
    <subcellularLocation>
        <location evidence="1">Cell membrane</location>
        <topology evidence="1">Multi-pass membrane protein</topology>
    </subcellularLocation>
</comment>
<feature type="transmembrane region" description="Helical" evidence="6">
    <location>
        <begin position="279"/>
        <end position="298"/>
    </location>
</feature>
<dbReference type="InterPro" id="IPR025405">
    <property type="entry name" value="DUF4131"/>
</dbReference>
<feature type="transmembrane region" description="Helical" evidence="6">
    <location>
        <begin position="489"/>
        <end position="507"/>
    </location>
</feature>
<dbReference type="SUPFAM" id="SSF56281">
    <property type="entry name" value="Metallo-hydrolase/oxidoreductase"/>
    <property type="match status" value="1"/>
</dbReference>
<dbReference type="InterPro" id="IPR036866">
    <property type="entry name" value="RibonucZ/Hydroxyglut_hydro"/>
</dbReference>
<dbReference type="GO" id="GO:0005886">
    <property type="term" value="C:plasma membrane"/>
    <property type="evidence" value="ECO:0007669"/>
    <property type="project" value="UniProtKB-SubCell"/>
</dbReference>
<evidence type="ECO:0000313" key="8">
    <source>
        <dbReference type="EMBL" id="GEK91516.1"/>
    </source>
</evidence>
<evidence type="ECO:0000256" key="3">
    <source>
        <dbReference type="ARBA" id="ARBA00022692"/>
    </source>
</evidence>
<dbReference type="InterPro" id="IPR004797">
    <property type="entry name" value="Competence_ComEC/Rec2"/>
</dbReference>
<feature type="transmembrane region" description="Helical" evidence="6">
    <location>
        <begin position="463"/>
        <end position="482"/>
    </location>
</feature>
<organism evidence="8 9">
    <name type="scientific">Alkalibacterium kapii</name>
    <dbReference type="NCBI Taxonomy" id="426704"/>
    <lineage>
        <taxon>Bacteria</taxon>
        <taxon>Bacillati</taxon>
        <taxon>Bacillota</taxon>
        <taxon>Bacilli</taxon>
        <taxon>Lactobacillales</taxon>
        <taxon>Carnobacteriaceae</taxon>
        <taxon>Alkalibacterium</taxon>
    </lineage>
</organism>
<evidence type="ECO:0000313" key="9">
    <source>
        <dbReference type="Proteomes" id="UP000321662"/>
    </source>
</evidence>
<keyword evidence="5 6" id="KW-0472">Membrane</keyword>
<feature type="transmembrane region" description="Helical" evidence="6">
    <location>
        <begin position="52"/>
        <end position="70"/>
    </location>
</feature>
<proteinExistence type="predicted"/>
<dbReference type="InterPro" id="IPR052159">
    <property type="entry name" value="Competence_DNA_uptake"/>
</dbReference>
<dbReference type="Pfam" id="PF13567">
    <property type="entry name" value="DUF4131"/>
    <property type="match status" value="1"/>
</dbReference>
<name>A0A511ATR3_9LACT</name>
<evidence type="ECO:0000256" key="6">
    <source>
        <dbReference type="SAM" id="Phobius"/>
    </source>
</evidence>
<dbReference type="InterPro" id="IPR035681">
    <property type="entry name" value="ComA-like_MBL"/>
</dbReference>
<dbReference type="InterPro" id="IPR001279">
    <property type="entry name" value="Metallo-B-lactamas"/>
</dbReference>
<evidence type="ECO:0000256" key="5">
    <source>
        <dbReference type="ARBA" id="ARBA00023136"/>
    </source>
</evidence>
<keyword evidence="3 6" id="KW-0812">Transmembrane</keyword>
<feature type="transmembrane region" description="Helical" evidence="6">
    <location>
        <begin position="310"/>
        <end position="329"/>
    </location>
</feature>
<evidence type="ECO:0000256" key="2">
    <source>
        <dbReference type="ARBA" id="ARBA00022475"/>
    </source>
</evidence>
<protein>
    <submittedName>
        <fullName evidence="8">DNA internalization-related competence protein ComEC/Rec2</fullName>
    </submittedName>
</protein>
<keyword evidence="9" id="KW-1185">Reference proteome</keyword>
<dbReference type="GO" id="GO:0030420">
    <property type="term" value="P:establishment of competence for transformation"/>
    <property type="evidence" value="ECO:0007669"/>
    <property type="project" value="InterPro"/>
</dbReference>
<gene>
    <name evidence="8" type="primary">comEC</name>
    <name evidence="8" type="ORF">AKA01nite_11380</name>
</gene>
<feature type="transmembrane region" description="Helical" evidence="6">
    <location>
        <begin position="365"/>
        <end position="388"/>
    </location>
</feature>
<dbReference type="Proteomes" id="UP000321662">
    <property type="component" value="Unassembled WGS sequence"/>
</dbReference>
<evidence type="ECO:0000259" key="7">
    <source>
        <dbReference type="SMART" id="SM00849"/>
    </source>
</evidence>
<keyword evidence="2" id="KW-1003">Cell membrane</keyword>
<feature type="domain" description="Metallo-beta-lactamase" evidence="7">
    <location>
        <begin position="520"/>
        <end position="731"/>
    </location>
</feature>
<sequence>MDSCSEMSSRKLIFSAIALLTSVAGIVHGFTPIVIIALIFSWWRLLVQKDCRLFFISITAILLFGIRYNYFLQKDTTLELTEDAEMILAVKETSWKVDGNKLEFEGSANNDKTNEKLMINYYISSEKEKQQLIEQIPLTVKVKGALTTPEPPSNFNQFNYQTYLKTKNIFCVLKASDLTVLKDNLKERPLGYVLDSFRQKLLSHIDQLMSARPSVYTKTLLFADKRTFKHEVIDAYKELGVIHLLSISGLHVSLLVSIIKRLLLKMQVSRESTATSLLLGLPVYGIVTGFGISVLRAVGQIWLKLFGEKFAFSLTTLDSWSLMLMITLIISPYSIYTISLQLSYLISFVIIVLSRQSYFLRLTKVKAYIVLNMLLLTTSIPVLSYHFYEFSWGVLVLNSLFIPVVSGLLLPLLLIALLLSFIVPRSLLFQMVLYIAEQLIRLLEMIAGEVAFKMNFNIITGRLSPGIYLLLVVTIMLLFILIEKRLTKKYFYILFIVFLLCVYSVRFSPVGQVLMIDVGQGESILIKKPWGKGNYLIDTGGQINYPVEKWEERESEFDVGKNIVLPVLKSEGVNKLESIIISHPDIDHYGGLLGIIGHLPTKQVVSSKVTFWQENFQAMFPSIESYGTIIKEVTEGSNLNLPDKTFALLSQRTINDLSKNDNSLALYGLIGGKRWLFTGDLEISGEKSLLLKYPNIKADILKVGHHGSDTSTHNVFLDQLEPEAALISSGTANRYGHPHDSVIQKLSDRGISTFRTDINGAIKYRFTDWPYAKYIDSYLFSFEYNRKQRGE</sequence>
<feature type="transmembrane region" description="Helical" evidence="6">
    <location>
        <begin position="239"/>
        <end position="259"/>
    </location>
</feature>
<dbReference type="CDD" id="cd07731">
    <property type="entry name" value="ComA-like_MBL-fold"/>
    <property type="match status" value="1"/>
</dbReference>
<accession>A0A511ATR3</accession>
<evidence type="ECO:0000256" key="1">
    <source>
        <dbReference type="ARBA" id="ARBA00004651"/>
    </source>
</evidence>
<feature type="transmembrane region" description="Helical" evidence="6">
    <location>
        <begin position="335"/>
        <end position="353"/>
    </location>
</feature>
<dbReference type="PANTHER" id="PTHR30619">
    <property type="entry name" value="DNA INTERNALIZATION/COMPETENCE PROTEIN COMEC/REC2"/>
    <property type="match status" value="1"/>
</dbReference>